<feature type="domain" description="Cytochrome c" evidence="21">
    <location>
        <begin position="228"/>
        <end position="321"/>
    </location>
</feature>
<keyword evidence="8 17" id="KW-0479">Metal-binding</keyword>
<evidence type="ECO:0000256" key="8">
    <source>
        <dbReference type="ARBA" id="ARBA00022723"/>
    </source>
</evidence>
<comment type="catalytic activity">
    <reaction evidence="16">
        <text>4 Fe(II)-[cytochrome c] + O2 + 8 H(+)(in) = 4 Fe(III)-[cytochrome c] + 2 H2O + 4 H(+)(out)</text>
        <dbReference type="Rhea" id="RHEA:11436"/>
        <dbReference type="Rhea" id="RHEA-COMP:10350"/>
        <dbReference type="Rhea" id="RHEA-COMP:14399"/>
        <dbReference type="ChEBI" id="CHEBI:15377"/>
        <dbReference type="ChEBI" id="CHEBI:15378"/>
        <dbReference type="ChEBI" id="CHEBI:15379"/>
        <dbReference type="ChEBI" id="CHEBI:29033"/>
        <dbReference type="ChEBI" id="CHEBI:29034"/>
        <dbReference type="EC" id="7.1.1.9"/>
    </reaction>
</comment>
<evidence type="ECO:0000256" key="19">
    <source>
        <dbReference type="SAM" id="Phobius"/>
    </source>
</evidence>
<dbReference type="InterPro" id="IPR014222">
    <property type="entry name" value="Cyt_c_oxidase_su2"/>
</dbReference>
<evidence type="ECO:0000256" key="9">
    <source>
        <dbReference type="ARBA" id="ARBA00022982"/>
    </source>
</evidence>
<dbReference type="SUPFAM" id="SSF49503">
    <property type="entry name" value="Cupredoxins"/>
    <property type="match status" value="1"/>
</dbReference>
<keyword evidence="10 19" id="KW-1133">Transmembrane helix</keyword>
<dbReference type="GO" id="GO:0020037">
    <property type="term" value="F:heme binding"/>
    <property type="evidence" value="ECO:0007669"/>
    <property type="project" value="InterPro"/>
</dbReference>
<comment type="function">
    <text evidence="14">Subunits I and II form the functional core of the enzyme complex. Electrons originating in cytochrome c are transferred via heme a and Cu(A) to the binuclear center formed by heme a3 and Cu(B).</text>
</comment>
<evidence type="ECO:0000256" key="4">
    <source>
        <dbReference type="ARBA" id="ARBA00022448"/>
    </source>
</evidence>
<dbReference type="PANTHER" id="PTHR22888">
    <property type="entry name" value="CYTOCHROME C OXIDASE, SUBUNIT II"/>
    <property type="match status" value="1"/>
</dbReference>
<evidence type="ECO:0000256" key="16">
    <source>
        <dbReference type="ARBA" id="ARBA00047816"/>
    </source>
</evidence>
<dbReference type="GO" id="GO:0005507">
    <property type="term" value="F:copper ion binding"/>
    <property type="evidence" value="ECO:0007669"/>
    <property type="project" value="InterPro"/>
</dbReference>
<dbReference type="InterPro" id="IPR002429">
    <property type="entry name" value="CcO_II-like_C"/>
</dbReference>
<protein>
    <recommendedName>
        <fullName evidence="15">Cytochrome aa3 subunit 2</fullName>
    </recommendedName>
</protein>
<sequence length="321" mass="34238">MSTAPSPSQSALQAAGPVADTLLGVTGLLVVGAAVIFLGVMALLVFAARRHDGTLHARLWVIGGGVVFPTVVLAALFAYSEWHRPTWRAVPPKDALIVGITAHMWWWEVRYRDPATGAEIATANEIRIPVGRPVYFGLGSADVIHSFWVPALGGKMDMLPGRVQHLLLQADRPGTYRGQCAEYCGEQHARMALHVVAQTPAEFDAWLAAQAKPTAPPSSSSSSSSSSPDIERGREAFLANRCNACHTVRGVSEESRLGPDLTHVGSRLYLGAGTVPNDAENLAAWVAHTQQLKPGARMPSSSERIDAATLQSIAAFLGQLK</sequence>
<keyword evidence="9" id="KW-0249">Electron transport</keyword>
<comment type="caution">
    <text evidence="22">The sequence shown here is derived from an EMBL/GenBank/DDBJ whole genome shotgun (WGS) entry which is preliminary data.</text>
</comment>
<dbReference type="GO" id="GO:0042597">
    <property type="term" value="C:periplasmic space"/>
    <property type="evidence" value="ECO:0007669"/>
    <property type="project" value="UniProtKB-SubCell"/>
</dbReference>
<keyword evidence="12" id="KW-0186">Copper</keyword>
<evidence type="ECO:0000256" key="14">
    <source>
        <dbReference type="ARBA" id="ARBA00024688"/>
    </source>
</evidence>
<evidence type="ECO:0000256" key="15">
    <source>
        <dbReference type="ARBA" id="ARBA00031399"/>
    </source>
</evidence>
<dbReference type="GO" id="GO:0042773">
    <property type="term" value="P:ATP synthesis coupled electron transport"/>
    <property type="evidence" value="ECO:0007669"/>
    <property type="project" value="TreeGrafter"/>
</dbReference>
<dbReference type="Pfam" id="PF00116">
    <property type="entry name" value="COX2"/>
    <property type="match status" value="1"/>
</dbReference>
<dbReference type="AlphaFoldDB" id="A0AAW8D663"/>
<evidence type="ECO:0000259" key="21">
    <source>
        <dbReference type="PROSITE" id="PS51007"/>
    </source>
</evidence>
<name>A0AAW8D663_9BURK</name>
<gene>
    <name evidence="22" type="ORF">J2W31_004705</name>
</gene>
<evidence type="ECO:0000313" key="23">
    <source>
        <dbReference type="Proteomes" id="UP001242045"/>
    </source>
</evidence>
<evidence type="ECO:0000256" key="1">
    <source>
        <dbReference type="ARBA" id="ARBA00004141"/>
    </source>
</evidence>
<dbReference type="GO" id="GO:0004129">
    <property type="term" value="F:cytochrome-c oxidase activity"/>
    <property type="evidence" value="ECO:0007669"/>
    <property type="project" value="UniProtKB-EC"/>
</dbReference>
<dbReference type="GO" id="GO:0016020">
    <property type="term" value="C:membrane"/>
    <property type="evidence" value="ECO:0007669"/>
    <property type="project" value="UniProtKB-SubCell"/>
</dbReference>
<dbReference type="InterPro" id="IPR034236">
    <property type="entry name" value="CuRO_CcO_Caa3_II"/>
</dbReference>
<dbReference type="RefSeq" id="WP_307686203.1">
    <property type="nucleotide sequence ID" value="NZ_JAUSRD010000013.1"/>
</dbReference>
<organism evidence="22 23">
    <name type="scientific">Variovorax boronicumulans</name>
    <dbReference type="NCBI Taxonomy" id="436515"/>
    <lineage>
        <taxon>Bacteria</taxon>
        <taxon>Pseudomonadati</taxon>
        <taxon>Pseudomonadota</taxon>
        <taxon>Betaproteobacteria</taxon>
        <taxon>Burkholderiales</taxon>
        <taxon>Comamonadaceae</taxon>
        <taxon>Variovorax</taxon>
    </lineage>
</organism>
<dbReference type="NCBIfam" id="TIGR02866">
    <property type="entry name" value="CoxB"/>
    <property type="match status" value="1"/>
</dbReference>
<dbReference type="InterPro" id="IPR008972">
    <property type="entry name" value="Cupredoxin"/>
</dbReference>
<keyword evidence="4" id="KW-0813">Transport</keyword>
<dbReference type="Pfam" id="PF00034">
    <property type="entry name" value="Cytochrom_C"/>
    <property type="match status" value="1"/>
</dbReference>
<evidence type="ECO:0000313" key="22">
    <source>
        <dbReference type="EMBL" id="MDP9895578.1"/>
    </source>
</evidence>
<evidence type="ECO:0000256" key="7">
    <source>
        <dbReference type="ARBA" id="ARBA00022692"/>
    </source>
</evidence>
<dbReference type="Proteomes" id="UP001242045">
    <property type="component" value="Unassembled WGS sequence"/>
</dbReference>
<evidence type="ECO:0000256" key="11">
    <source>
        <dbReference type="ARBA" id="ARBA00023004"/>
    </source>
</evidence>
<dbReference type="PROSITE" id="PS50857">
    <property type="entry name" value="COX2_CUA"/>
    <property type="match status" value="1"/>
</dbReference>
<feature type="transmembrane region" description="Helical" evidence="19">
    <location>
        <begin position="59"/>
        <end position="79"/>
    </location>
</feature>
<proteinExistence type="inferred from homology"/>
<evidence type="ECO:0000256" key="2">
    <source>
        <dbReference type="ARBA" id="ARBA00004418"/>
    </source>
</evidence>
<feature type="transmembrane region" description="Helical" evidence="19">
    <location>
        <begin position="22"/>
        <end position="47"/>
    </location>
</feature>
<feature type="domain" description="Cytochrome oxidase subunit II copper A binding" evidence="20">
    <location>
        <begin position="93"/>
        <end position="209"/>
    </location>
</feature>
<evidence type="ECO:0000256" key="18">
    <source>
        <dbReference type="SAM" id="MobiDB-lite"/>
    </source>
</evidence>
<reference evidence="22" key="1">
    <citation type="submission" date="2023-07" db="EMBL/GenBank/DDBJ databases">
        <title>Sorghum-associated microbial communities from plants grown in Nebraska, USA.</title>
        <authorList>
            <person name="Schachtman D."/>
        </authorList>
    </citation>
    <scope>NUCLEOTIDE SEQUENCE</scope>
    <source>
        <strain evidence="22">DS3754</strain>
    </source>
</reference>
<dbReference type="InterPro" id="IPR036909">
    <property type="entry name" value="Cyt_c-like_dom_sf"/>
</dbReference>
<keyword evidence="7 19" id="KW-0812">Transmembrane</keyword>
<feature type="region of interest" description="Disordered" evidence="18">
    <location>
        <begin position="210"/>
        <end position="230"/>
    </location>
</feature>
<dbReference type="PANTHER" id="PTHR22888:SF9">
    <property type="entry name" value="CYTOCHROME C OXIDASE SUBUNIT 2"/>
    <property type="match status" value="1"/>
</dbReference>
<evidence type="ECO:0000256" key="12">
    <source>
        <dbReference type="ARBA" id="ARBA00023008"/>
    </source>
</evidence>
<dbReference type="InterPro" id="IPR009056">
    <property type="entry name" value="Cyt_c-like_dom"/>
</dbReference>
<dbReference type="CDD" id="cd04213">
    <property type="entry name" value="CuRO_CcO_Caa3_II"/>
    <property type="match status" value="1"/>
</dbReference>
<evidence type="ECO:0000256" key="17">
    <source>
        <dbReference type="PROSITE-ProRule" id="PRU00433"/>
    </source>
</evidence>
<dbReference type="GO" id="GO:0016491">
    <property type="term" value="F:oxidoreductase activity"/>
    <property type="evidence" value="ECO:0007669"/>
    <property type="project" value="InterPro"/>
</dbReference>
<evidence type="ECO:0000256" key="3">
    <source>
        <dbReference type="ARBA" id="ARBA00007866"/>
    </source>
</evidence>
<evidence type="ECO:0000259" key="20">
    <source>
        <dbReference type="PROSITE" id="PS50857"/>
    </source>
</evidence>
<feature type="compositionally biased region" description="Low complexity" evidence="18">
    <location>
        <begin position="217"/>
        <end position="228"/>
    </location>
</feature>
<keyword evidence="13 19" id="KW-0472">Membrane</keyword>
<accession>A0AAW8D663</accession>
<keyword evidence="5 17" id="KW-0349">Heme</keyword>
<dbReference type="SUPFAM" id="SSF46626">
    <property type="entry name" value="Cytochrome c"/>
    <property type="match status" value="1"/>
</dbReference>
<keyword evidence="11 17" id="KW-0408">Iron</keyword>
<keyword evidence="6" id="KW-0679">Respiratory chain</keyword>
<dbReference type="EMBL" id="JAUSRD010000013">
    <property type="protein sequence ID" value="MDP9895578.1"/>
    <property type="molecule type" value="Genomic_DNA"/>
</dbReference>
<dbReference type="Gene3D" id="2.60.40.420">
    <property type="entry name" value="Cupredoxins - blue copper proteins"/>
    <property type="match status" value="1"/>
</dbReference>
<dbReference type="InterPro" id="IPR001505">
    <property type="entry name" value="Copper_CuA"/>
</dbReference>
<comment type="similarity">
    <text evidence="3">Belongs to the cytochrome c oxidase subunit 2 family.</text>
</comment>
<evidence type="ECO:0000256" key="13">
    <source>
        <dbReference type="ARBA" id="ARBA00023136"/>
    </source>
</evidence>
<comment type="subcellular location">
    <subcellularLocation>
        <location evidence="1">Membrane</location>
        <topology evidence="1">Multi-pass membrane protein</topology>
    </subcellularLocation>
    <subcellularLocation>
        <location evidence="2">Periplasm</location>
    </subcellularLocation>
</comment>
<evidence type="ECO:0000256" key="5">
    <source>
        <dbReference type="ARBA" id="ARBA00022617"/>
    </source>
</evidence>
<evidence type="ECO:0000256" key="10">
    <source>
        <dbReference type="ARBA" id="ARBA00022989"/>
    </source>
</evidence>
<dbReference type="PROSITE" id="PS51007">
    <property type="entry name" value="CYTC"/>
    <property type="match status" value="1"/>
</dbReference>
<dbReference type="PROSITE" id="PS00078">
    <property type="entry name" value="COX2"/>
    <property type="match status" value="1"/>
</dbReference>
<evidence type="ECO:0000256" key="6">
    <source>
        <dbReference type="ARBA" id="ARBA00022660"/>
    </source>
</evidence>
<dbReference type="InterPro" id="IPR045187">
    <property type="entry name" value="CcO_II"/>
</dbReference>